<comment type="caution">
    <text evidence="1">The sequence shown here is derived from an EMBL/GenBank/DDBJ whole genome shotgun (WGS) entry which is preliminary data.</text>
</comment>
<sequence length="111" mass="11942">MGCPMGQYTLPNVTHGSTVHCCNETSAPSQLLLPFLKGTLKLRNLPKTLHKAPKPHPANNSPLHPTLKGSFIANSSCKSRGGPFRSISSTNSFAFLWILGRIASMASRLKA</sequence>
<proteinExistence type="predicted"/>
<dbReference type="AlphaFoldDB" id="A0A8J4ATI9"/>
<evidence type="ECO:0000313" key="2">
    <source>
        <dbReference type="Proteomes" id="UP000747399"/>
    </source>
</evidence>
<accession>A0A8J4ATI9</accession>
<keyword evidence="2" id="KW-1185">Reference proteome</keyword>
<gene>
    <name evidence="1" type="ORF">Vafri_2577</name>
</gene>
<evidence type="ECO:0000313" key="1">
    <source>
        <dbReference type="EMBL" id="GIL45315.1"/>
    </source>
</evidence>
<name>A0A8J4ATI9_9CHLO</name>
<protein>
    <submittedName>
        <fullName evidence="1">Uncharacterized protein</fullName>
    </submittedName>
</protein>
<organism evidence="1 2">
    <name type="scientific">Volvox africanus</name>
    <dbReference type="NCBI Taxonomy" id="51714"/>
    <lineage>
        <taxon>Eukaryota</taxon>
        <taxon>Viridiplantae</taxon>
        <taxon>Chlorophyta</taxon>
        <taxon>core chlorophytes</taxon>
        <taxon>Chlorophyceae</taxon>
        <taxon>CS clade</taxon>
        <taxon>Chlamydomonadales</taxon>
        <taxon>Volvocaceae</taxon>
        <taxon>Volvox</taxon>
    </lineage>
</organism>
<dbReference type="EMBL" id="BNCO01000003">
    <property type="protein sequence ID" value="GIL45315.1"/>
    <property type="molecule type" value="Genomic_DNA"/>
</dbReference>
<reference evidence="1" key="1">
    <citation type="journal article" date="2021" name="Proc. Natl. Acad. Sci. U.S.A.">
        <title>Three genomes in the algal genus Volvox reveal the fate of a haploid sex-determining region after a transition to homothallism.</title>
        <authorList>
            <person name="Yamamoto K."/>
            <person name="Hamaji T."/>
            <person name="Kawai-Toyooka H."/>
            <person name="Matsuzaki R."/>
            <person name="Takahashi F."/>
            <person name="Nishimura Y."/>
            <person name="Kawachi M."/>
            <person name="Noguchi H."/>
            <person name="Minakuchi Y."/>
            <person name="Umen J.G."/>
            <person name="Toyoda A."/>
            <person name="Nozaki H."/>
        </authorList>
    </citation>
    <scope>NUCLEOTIDE SEQUENCE</scope>
    <source>
        <strain evidence="1">NIES-3780</strain>
    </source>
</reference>
<dbReference type="Proteomes" id="UP000747399">
    <property type="component" value="Unassembled WGS sequence"/>
</dbReference>